<dbReference type="EMBL" id="JACXVP010000006">
    <property type="protein sequence ID" value="KAG5599304.1"/>
    <property type="molecule type" value="Genomic_DNA"/>
</dbReference>
<sequence>MEILAFDEDELIYWHFLPTPYPNSGQTISRWQNVLVQLHVQSDILCFHNKLPDLLDGCGGLLLECAAMLVEVYDCMLKVFRGEEQDKALEEYYAKLCAGRWN</sequence>
<dbReference type="AlphaFoldDB" id="A0A9J5YI31"/>
<keyword evidence="2" id="KW-1185">Reference proteome</keyword>
<accession>A0A9J5YI31</accession>
<dbReference type="Proteomes" id="UP000824120">
    <property type="component" value="Chromosome 6"/>
</dbReference>
<organism evidence="1 2">
    <name type="scientific">Solanum commersonii</name>
    <name type="common">Commerson's wild potato</name>
    <name type="synonym">Commerson's nightshade</name>
    <dbReference type="NCBI Taxonomy" id="4109"/>
    <lineage>
        <taxon>Eukaryota</taxon>
        <taxon>Viridiplantae</taxon>
        <taxon>Streptophyta</taxon>
        <taxon>Embryophyta</taxon>
        <taxon>Tracheophyta</taxon>
        <taxon>Spermatophyta</taxon>
        <taxon>Magnoliopsida</taxon>
        <taxon>eudicotyledons</taxon>
        <taxon>Gunneridae</taxon>
        <taxon>Pentapetalae</taxon>
        <taxon>asterids</taxon>
        <taxon>lamiids</taxon>
        <taxon>Solanales</taxon>
        <taxon>Solanaceae</taxon>
        <taxon>Solanoideae</taxon>
        <taxon>Solaneae</taxon>
        <taxon>Solanum</taxon>
    </lineage>
</organism>
<comment type="caution">
    <text evidence="1">The sequence shown here is derived from an EMBL/GenBank/DDBJ whole genome shotgun (WGS) entry which is preliminary data.</text>
</comment>
<name>A0A9J5YI31_SOLCO</name>
<gene>
    <name evidence="1" type="ORF">H5410_030674</name>
</gene>
<reference evidence="1 2" key="1">
    <citation type="submission" date="2020-09" db="EMBL/GenBank/DDBJ databases">
        <title>De no assembly of potato wild relative species, Solanum commersonii.</title>
        <authorList>
            <person name="Cho K."/>
        </authorList>
    </citation>
    <scope>NUCLEOTIDE SEQUENCE [LARGE SCALE GENOMIC DNA]</scope>
    <source>
        <strain evidence="1">LZ3.2</strain>
        <tissue evidence="1">Leaf</tissue>
    </source>
</reference>
<dbReference type="OrthoDB" id="10520801at2759"/>
<evidence type="ECO:0000313" key="2">
    <source>
        <dbReference type="Proteomes" id="UP000824120"/>
    </source>
</evidence>
<proteinExistence type="predicted"/>
<evidence type="ECO:0000313" key="1">
    <source>
        <dbReference type="EMBL" id="KAG5599304.1"/>
    </source>
</evidence>
<protein>
    <submittedName>
        <fullName evidence="1">Uncharacterized protein</fullName>
    </submittedName>
</protein>